<name>A0ABW5I813_9PSEU</name>
<evidence type="ECO:0000259" key="4">
    <source>
        <dbReference type="PROSITE" id="PS51898"/>
    </source>
</evidence>
<organism evidence="5 6">
    <name type="scientific">Amycolatopsis albidoflavus</name>
    <dbReference type="NCBI Taxonomy" id="102226"/>
    <lineage>
        <taxon>Bacteria</taxon>
        <taxon>Bacillati</taxon>
        <taxon>Actinomycetota</taxon>
        <taxon>Actinomycetes</taxon>
        <taxon>Pseudonocardiales</taxon>
        <taxon>Pseudonocardiaceae</taxon>
        <taxon>Amycolatopsis</taxon>
    </lineage>
</organism>
<sequence>MTANSSSEMVAAAKTLIATMGLSQAELAEAKAAALATPTIAEYVPKALKAASPSSAATWGIYLNMLADEWPDRRLDEPTPTEIINLSIKVQERSILGRASRGGHGARANFIDAVRFFYRCALADKLLIQSDSPLPDLKRPPKRQSLRRALTPRQLAEINEVVATTGRDPALDCLVIRLHTETACRRGGAIALRPCDLETSQLTIRLREKGKTVRDQPVSTTLMAGLLSHVEHRSPDADPTAPLLVRTTGKPLDNNYYQNLWYRIGQHVPWVKNLGVTAHWLRYTTLTWVERNFGFAVAAGYAGHVPVGSRAGNTLTYVAATLEEIATALSTLTGESHPLAAAAVE</sequence>
<gene>
    <name evidence="5" type="ORF">ACFSUT_34385</name>
</gene>
<keyword evidence="6" id="KW-1185">Reference proteome</keyword>
<evidence type="ECO:0000256" key="1">
    <source>
        <dbReference type="ARBA" id="ARBA00008857"/>
    </source>
</evidence>
<evidence type="ECO:0000313" key="6">
    <source>
        <dbReference type="Proteomes" id="UP001597542"/>
    </source>
</evidence>
<feature type="domain" description="Tyr recombinase" evidence="4">
    <location>
        <begin position="145"/>
        <end position="330"/>
    </location>
</feature>
<dbReference type="Pfam" id="PF00589">
    <property type="entry name" value="Phage_integrase"/>
    <property type="match status" value="1"/>
</dbReference>
<evidence type="ECO:0000313" key="5">
    <source>
        <dbReference type="EMBL" id="MFD2485403.1"/>
    </source>
</evidence>
<accession>A0ABW5I813</accession>
<keyword evidence="3" id="KW-0233">DNA recombination</keyword>
<proteinExistence type="inferred from homology"/>
<keyword evidence="2" id="KW-0238">DNA-binding</keyword>
<comment type="similarity">
    <text evidence="1">Belongs to the 'phage' integrase family.</text>
</comment>
<comment type="caution">
    <text evidence="5">The sequence shown here is derived from an EMBL/GenBank/DDBJ whole genome shotgun (WGS) entry which is preliminary data.</text>
</comment>
<dbReference type="PANTHER" id="PTHR30349:SF41">
    <property type="entry name" value="INTEGRASE_RECOMBINASE PROTEIN MJ0367-RELATED"/>
    <property type="match status" value="1"/>
</dbReference>
<dbReference type="Proteomes" id="UP001597542">
    <property type="component" value="Unassembled WGS sequence"/>
</dbReference>
<reference evidence="6" key="1">
    <citation type="journal article" date="2019" name="Int. J. Syst. Evol. Microbiol.">
        <title>The Global Catalogue of Microorganisms (GCM) 10K type strain sequencing project: providing services to taxonomists for standard genome sequencing and annotation.</title>
        <authorList>
            <consortium name="The Broad Institute Genomics Platform"/>
            <consortium name="The Broad Institute Genome Sequencing Center for Infectious Disease"/>
            <person name="Wu L."/>
            <person name="Ma J."/>
        </authorList>
    </citation>
    <scope>NUCLEOTIDE SEQUENCE [LARGE SCALE GENOMIC DNA]</scope>
    <source>
        <strain evidence="6">CGMCC 4.7638</strain>
    </source>
</reference>
<dbReference type="InterPro" id="IPR050090">
    <property type="entry name" value="Tyrosine_recombinase_XerCD"/>
</dbReference>
<dbReference type="EMBL" id="JBHUKQ010000016">
    <property type="protein sequence ID" value="MFD2485403.1"/>
    <property type="molecule type" value="Genomic_DNA"/>
</dbReference>
<dbReference type="SUPFAM" id="SSF56349">
    <property type="entry name" value="DNA breaking-rejoining enzymes"/>
    <property type="match status" value="1"/>
</dbReference>
<dbReference type="CDD" id="cd00397">
    <property type="entry name" value="DNA_BRE_C"/>
    <property type="match status" value="1"/>
</dbReference>
<evidence type="ECO:0000256" key="3">
    <source>
        <dbReference type="ARBA" id="ARBA00023172"/>
    </source>
</evidence>
<dbReference type="PROSITE" id="PS51898">
    <property type="entry name" value="TYR_RECOMBINASE"/>
    <property type="match status" value="1"/>
</dbReference>
<dbReference type="InterPro" id="IPR011010">
    <property type="entry name" value="DNA_brk_join_enz"/>
</dbReference>
<evidence type="ECO:0000256" key="2">
    <source>
        <dbReference type="ARBA" id="ARBA00023125"/>
    </source>
</evidence>
<dbReference type="RefSeq" id="WP_344278665.1">
    <property type="nucleotide sequence ID" value="NZ_BAAAHV010000015.1"/>
</dbReference>
<protein>
    <submittedName>
        <fullName evidence="5">Tyrosine-type recombinase/integrase</fullName>
    </submittedName>
</protein>
<dbReference type="InterPro" id="IPR002104">
    <property type="entry name" value="Integrase_catalytic"/>
</dbReference>
<dbReference type="InterPro" id="IPR013762">
    <property type="entry name" value="Integrase-like_cat_sf"/>
</dbReference>
<dbReference type="Gene3D" id="1.10.443.10">
    <property type="entry name" value="Intergrase catalytic core"/>
    <property type="match status" value="1"/>
</dbReference>
<dbReference type="PANTHER" id="PTHR30349">
    <property type="entry name" value="PHAGE INTEGRASE-RELATED"/>
    <property type="match status" value="1"/>
</dbReference>